<name>A0A857C6M2_9HYPH</name>
<evidence type="ECO:0000256" key="1">
    <source>
        <dbReference type="SAM" id="Coils"/>
    </source>
</evidence>
<reference evidence="5 6" key="1">
    <citation type="submission" date="2019-12" db="EMBL/GenBank/DDBJ databases">
        <title>The genome of Stappia indica PHM037.</title>
        <authorList>
            <person name="Kacar D."/>
            <person name="Galan B."/>
            <person name="Canedo L."/>
            <person name="Rodriguez P."/>
            <person name="de la Calle F."/>
            <person name="Garcia J.L."/>
        </authorList>
    </citation>
    <scope>NUCLEOTIDE SEQUENCE [LARGE SCALE GENOMIC DNA]</scope>
    <source>
        <strain evidence="5 6">PHM037</strain>
    </source>
</reference>
<keyword evidence="3" id="KW-1133">Transmembrane helix</keyword>
<feature type="coiled-coil region" evidence="1">
    <location>
        <begin position="67"/>
        <end position="94"/>
    </location>
</feature>
<evidence type="ECO:0000313" key="5">
    <source>
        <dbReference type="EMBL" id="QGZ34571.1"/>
    </source>
</evidence>
<keyword evidence="1" id="KW-0175">Coiled coil</keyword>
<proteinExistence type="predicted"/>
<dbReference type="AlphaFoldDB" id="A0A857C6M2"/>
<gene>
    <name evidence="5" type="ORF">GH266_08655</name>
</gene>
<feature type="domain" description="DUF883" evidence="4">
    <location>
        <begin position="94"/>
        <end position="114"/>
    </location>
</feature>
<feature type="compositionally biased region" description="Low complexity" evidence="2">
    <location>
        <begin position="1"/>
        <end position="16"/>
    </location>
</feature>
<feature type="region of interest" description="Disordered" evidence="2">
    <location>
        <begin position="1"/>
        <end position="21"/>
    </location>
</feature>
<evidence type="ECO:0000256" key="2">
    <source>
        <dbReference type="SAM" id="MobiDB-lite"/>
    </source>
</evidence>
<evidence type="ECO:0000256" key="3">
    <source>
        <dbReference type="SAM" id="Phobius"/>
    </source>
</evidence>
<dbReference type="KEGG" id="siw:GH266_08655"/>
<dbReference type="RefSeq" id="WP_158193537.1">
    <property type="nucleotide sequence ID" value="NZ_CP046908.1"/>
</dbReference>
<keyword evidence="3" id="KW-0812">Transmembrane</keyword>
<sequence>MPTTADTKSAAATAKAARADDEAASIQENIERLRGDISSLAKSISRYGTEKTGEYSERASKAGKDIADVSQQTLDSLHEELNRLEHSLTSHIRRKPLQSLGIAAGIGFLIAMLARR</sequence>
<accession>A0A857C6M2</accession>
<dbReference type="OrthoDB" id="8373403at2"/>
<organism evidence="5 6">
    <name type="scientific">Stappia indica</name>
    <dbReference type="NCBI Taxonomy" id="538381"/>
    <lineage>
        <taxon>Bacteria</taxon>
        <taxon>Pseudomonadati</taxon>
        <taxon>Pseudomonadota</taxon>
        <taxon>Alphaproteobacteria</taxon>
        <taxon>Hyphomicrobiales</taxon>
        <taxon>Stappiaceae</taxon>
        <taxon>Stappia</taxon>
    </lineage>
</organism>
<dbReference type="InterPro" id="IPR043605">
    <property type="entry name" value="DUF883_C"/>
</dbReference>
<dbReference type="EMBL" id="CP046908">
    <property type="protein sequence ID" value="QGZ34571.1"/>
    <property type="molecule type" value="Genomic_DNA"/>
</dbReference>
<keyword evidence="3" id="KW-0472">Membrane</keyword>
<feature type="transmembrane region" description="Helical" evidence="3">
    <location>
        <begin position="97"/>
        <end position="114"/>
    </location>
</feature>
<dbReference type="Proteomes" id="UP000435648">
    <property type="component" value="Chromosome"/>
</dbReference>
<protein>
    <submittedName>
        <fullName evidence="5">DUF883 family protein</fullName>
    </submittedName>
</protein>
<dbReference type="Pfam" id="PF19029">
    <property type="entry name" value="DUF883_C"/>
    <property type="match status" value="1"/>
</dbReference>
<evidence type="ECO:0000259" key="4">
    <source>
        <dbReference type="Pfam" id="PF19029"/>
    </source>
</evidence>
<evidence type="ECO:0000313" key="6">
    <source>
        <dbReference type="Proteomes" id="UP000435648"/>
    </source>
</evidence>